<dbReference type="Gene3D" id="1.25.40.10">
    <property type="entry name" value="Tetratricopeptide repeat domain"/>
    <property type="match status" value="1"/>
</dbReference>
<proteinExistence type="predicted"/>
<feature type="repeat" description="PPR" evidence="2">
    <location>
        <begin position="9"/>
        <end position="43"/>
    </location>
</feature>
<protein>
    <recommendedName>
        <fullName evidence="5">Pentacotripeptide-repeat region of PRORP domain-containing protein</fullName>
    </recommendedName>
</protein>
<dbReference type="PROSITE" id="PS51375">
    <property type="entry name" value="PPR"/>
    <property type="match status" value="1"/>
</dbReference>
<gene>
    <name evidence="3" type="ORF">C1H46_039470</name>
</gene>
<evidence type="ECO:0000313" key="3">
    <source>
        <dbReference type="EMBL" id="TQD75002.1"/>
    </source>
</evidence>
<evidence type="ECO:0000256" key="1">
    <source>
        <dbReference type="ARBA" id="ARBA00022737"/>
    </source>
</evidence>
<comment type="caution">
    <text evidence="3">The sequence shown here is derived from an EMBL/GenBank/DDBJ whole genome shotgun (WGS) entry which is preliminary data.</text>
</comment>
<dbReference type="EMBL" id="VIEB01001134">
    <property type="protein sequence ID" value="TQD75002.1"/>
    <property type="molecule type" value="Genomic_DNA"/>
</dbReference>
<reference evidence="3 4" key="1">
    <citation type="journal article" date="2019" name="G3 (Bethesda)">
        <title>Sequencing of a Wild Apple (Malus baccata) Genome Unravels the Differences Between Cultivated and Wild Apple Species Regarding Disease Resistance and Cold Tolerance.</title>
        <authorList>
            <person name="Chen X."/>
        </authorList>
    </citation>
    <scope>NUCLEOTIDE SEQUENCE [LARGE SCALE GENOMIC DNA]</scope>
    <source>
        <strain evidence="4">cv. Shandingzi</strain>
        <tissue evidence="3">Leaves</tissue>
    </source>
</reference>
<keyword evidence="1" id="KW-0677">Repeat</keyword>
<keyword evidence="4" id="KW-1185">Reference proteome</keyword>
<evidence type="ECO:0000313" key="4">
    <source>
        <dbReference type="Proteomes" id="UP000315295"/>
    </source>
</evidence>
<evidence type="ECO:0008006" key="5">
    <source>
        <dbReference type="Google" id="ProtNLM"/>
    </source>
</evidence>
<dbReference type="InterPro" id="IPR011990">
    <property type="entry name" value="TPR-like_helical_dom_sf"/>
</dbReference>
<organism evidence="3 4">
    <name type="scientific">Malus baccata</name>
    <name type="common">Siberian crab apple</name>
    <name type="synonym">Pyrus baccata</name>
    <dbReference type="NCBI Taxonomy" id="106549"/>
    <lineage>
        <taxon>Eukaryota</taxon>
        <taxon>Viridiplantae</taxon>
        <taxon>Streptophyta</taxon>
        <taxon>Embryophyta</taxon>
        <taxon>Tracheophyta</taxon>
        <taxon>Spermatophyta</taxon>
        <taxon>Magnoliopsida</taxon>
        <taxon>eudicotyledons</taxon>
        <taxon>Gunneridae</taxon>
        <taxon>Pentapetalae</taxon>
        <taxon>rosids</taxon>
        <taxon>fabids</taxon>
        <taxon>Rosales</taxon>
        <taxon>Rosaceae</taxon>
        <taxon>Amygdaloideae</taxon>
        <taxon>Maleae</taxon>
        <taxon>Malus</taxon>
    </lineage>
</organism>
<sequence length="72" mass="8129">MEEGGCPRDNYTYDTIVRGIINKNETSRAIRLVRKMVEKGFLADASTHELVLDLRSKDEVDPALLPLIEKAL</sequence>
<dbReference type="InterPro" id="IPR002885">
    <property type="entry name" value="PPR_rpt"/>
</dbReference>
<dbReference type="Proteomes" id="UP000315295">
    <property type="component" value="Unassembled WGS sequence"/>
</dbReference>
<dbReference type="AlphaFoldDB" id="A0A540KLV2"/>
<accession>A0A540KLV2</accession>
<evidence type="ECO:0000256" key="2">
    <source>
        <dbReference type="PROSITE-ProRule" id="PRU00708"/>
    </source>
</evidence>
<name>A0A540KLV2_MALBA</name>
<dbReference type="NCBIfam" id="TIGR00756">
    <property type="entry name" value="PPR"/>
    <property type="match status" value="1"/>
</dbReference>